<evidence type="ECO:0000256" key="4">
    <source>
        <dbReference type="ARBA" id="ARBA00022723"/>
    </source>
</evidence>
<keyword evidence="4" id="KW-0479">Metal-binding</keyword>
<dbReference type="InterPro" id="IPR013083">
    <property type="entry name" value="Znf_RING/FYVE/PHD"/>
</dbReference>
<keyword evidence="7" id="KW-0833">Ubl conjugation pathway</keyword>
<dbReference type="PANTHER" id="PTHR11685">
    <property type="entry name" value="RBR FAMILY RING FINGER AND IBR DOMAIN-CONTAINING"/>
    <property type="match status" value="1"/>
</dbReference>
<dbReference type="CDD" id="cd22586">
    <property type="entry name" value="Rcat_RBR_ARI1-like"/>
    <property type="match status" value="1"/>
</dbReference>
<dbReference type="VEuPathDB" id="AmoebaDB:ACA1_206330"/>
<evidence type="ECO:0000256" key="6">
    <source>
        <dbReference type="ARBA" id="ARBA00022771"/>
    </source>
</evidence>
<dbReference type="PROSITE" id="PS00518">
    <property type="entry name" value="ZF_RING_1"/>
    <property type="match status" value="1"/>
</dbReference>
<feature type="domain" description="RING-type" evidence="11">
    <location>
        <begin position="158"/>
        <end position="206"/>
    </location>
</feature>
<evidence type="ECO:0000256" key="9">
    <source>
        <dbReference type="PROSITE-ProRule" id="PRU00175"/>
    </source>
</evidence>
<dbReference type="Gene3D" id="3.30.40.10">
    <property type="entry name" value="Zinc/RING finger domain, C3HC4 (zinc finger)"/>
    <property type="match status" value="1"/>
</dbReference>
<feature type="compositionally biased region" description="Acidic residues" evidence="10">
    <location>
        <begin position="1"/>
        <end position="37"/>
    </location>
</feature>
<dbReference type="SUPFAM" id="SSF57850">
    <property type="entry name" value="RING/U-box"/>
    <property type="match status" value="3"/>
</dbReference>
<dbReference type="GO" id="GO:0008270">
    <property type="term" value="F:zinc ion binding"/>
    <property type="evidence" value="ECO:0007669"/>
    <property type="project" value="UniProtKB-KW"/>
</dbReference>
<dbReference type="InterPro" id="IPR045840">
    <property type="entry name" value="Ariadne"/>
</dbReference>
<dbReference type="Pfam" id="PF00097">
    <property type="entry name" value="zf-C3HC4"/>
    <property type="match status" value="1"/>
</dbReference>
<dbReference type="InterPro" id="IPR018957">
    <property type="entry name" value="Znf_C3HC4_RING-type"/>
</dbReference>
<evidence type="ECO:0000256" key="5">
    <source>
        <dbReference type="ARBA" id="ARBA00022737"/>
    </source>
</evidence>
<evidence type="ECO:0000313" key="14">
    <source>
        <dbReference type="Proteomes" id="UP000011083"/>
    </source>
</evidence>
<dbReference type="CDD" id="cd20346">
    <property type="entry name" value="BRcat_RBR_ANKIB1"/>
    <property type="match status" value="1"/>
</dbReference>
<evidence type="ECO:0000313" key="13">
    <source>
        <dbReference type="EMBL" id="ELR17896.1"/>
    </source>
</evidence>
<organism evidence="13 14">
    <name type="scientific">Acanthamoeba castellanii (strain ATCC 30010 / Neff)</name>
    <dbReference type="NCBI Taxonomy" id="1257118"/>
    <lineage>
        <taxon>Eukaryota</taxon>
        <taxon>Amoebozoa</taxon>
        <taxon>Discosea</taxon>
        <taxon>Longamoebia</taxon>
        <taxon>Centramoebida</taxon>
        <taxon>Acanthamoebidae</taxon>
        <taxon>Acanthamoeba</taxon>
    </lineage>
</organism>
<evidence type="ECO:0000256" key="8">
    <source>
        <dbReference type="ARBA" id="ARBA00022833"/>
    </source>
</evidence>
<dbReference type="InterPro" id="IPR031127">
    <property type="entry name" value="E3_UB_ligase_RBR"/>
</dbReference>
<dbReference type="InterPro" id="IPR002867">
    <property type="entry name" value="IBR_dom"/>
</dbReference>
<evidence type="ECO:0000259" key="11">
    <source>
        <dbReference type="PROSITE" id="PS50089"/>
    </source>
</evidence>
<dbReference type="AlphaFoldDB" id="L8H0J7"/>
<dbReference type="EMBL" id="KB007966">
    <property type="protein sequence ID" value="ELR17896.1"/>
    <property type="molecule type" value="Genomic_DNA"/>
</dbReference>
<protein>
    <recommendedName>
        <fullName evidence="2">RBR-type E3 ubiquitin transferase</fullName>
        <ecNumber evidence="2">2.3.2.31</ecNumber>
    </recommendedName>
</protein>
<gene>
    <name evidence="13" type="ORF">ACA1_206330</name>
</gene>
<feature type="region of interest" description="Disordered" evidence="10">
    <location>
        <begin position="124"/>
        <end position="148"/>
    </location>
</feature>
<name>L8H0J7_ACACF</name>
<dbReference type="STRING" id="1257118.L8H0J7"/>
<keyword evidence="3" id="KW-0808">Transferase</keyword>
<comment type="catalytic activity">
    <reaction evidence="1">
        <text>[E2 ubiquitin-conjugating enzyme]-S-ubiquitinyl-L-cysteine + [acceptor protein]-L-lysine = [E2 ubiquitin-conjugating enzyme]-L-cysteine + [acceptor protein]-N(6)-ubiquitinyl-L-lysine.</text>
        <dbReference type="EC" id="2.3.2.31"/>
    </reaction>
</comment>
<dbReference type="Pfam" id="PF21235">
    <property type="entry name" value="UBA_ARI1"/>
    <property type="match status" value="1"/>
</dbReference>
<dbReference type="PROSITE" id="PS50330">
    <property type="entry name" value="UIM"/>
    <property type="match status" value="1"/>
</dbReference>
<dbReference type="CDD" id="cd16773">
    <property type="entry name" value="RING-HC_RBR_TRIAD1"/>
    <property type="match status" value="1"/>
</dbReference>
<evidence type="ECO:0000256" key="1">
    <source>
        <dbReference type="ARBA" id="ARBA00001798"/>
    </source>
</evidence>
<dbReference type="Pfam" id="PF01485">
    <property type="entry name" value="IBR"/>
    <property type="match status" value="1"/>
</dbReference>
<evidence type="ECO:0000256" key="7">
    <source>
        <dbReference type="ARBA" id="ARBA00022786"/>
    </source>
</evidence>
<sequence length="768" mass="87154">MDGSDDDEFNGFEEGEEEEEDFDFGDGDGDDDNDDEPLPSLSMADDDAISSKGSMRAYKIIAFEDIISSQQTKAEKIHEVLGIANSFARILLVHYGWDEERLLSDFFERGIDYVYKSAGVVAPKENEDEEAGADKAPSDAGDDDLNPSAKCRKKEVACESCMDDVLEDNTTKLACGHRFCNDCYQTYVAMKINEGQANAITCMAYKCNTKLDETLIPKLVDDPLVLKKYHKTLAESYVNDNPLVKWCTSTPHCGNAVEVLWGKQVEVQCCCHHRFCFNCLKDPHSPVPCKMVNQWMEKCEGEGETFKYISANTKDCPKCGSPVEKNGGCNLMTCRCGTFFCWLCGAQTGSAHTWEKIAGHSCGKYKEEKEKNADDARVSLQRYMHYYERYKAHNDSSMLEAQMRVQLLDKVSVLLEKTGTFTSYEEKWLARALDMLFECRRVLKWSYVLAYFIFGPEGKKMVDQEANKAHKMLFEDHQEQLEITTEILSKKLETPPQEMTSDLHLDIMNITVLAERRCKGLFDIILSDIVAKGAYGFDVSGYSFSMELTIQQRLGTPKEDESAPDDKAKGKEKEKEKEKEREKEMENAEVKAAPAVGLNSPVAKIARKRDDNARDRLWEARRAHRGQAVAAVPQEVAVEPKKDKRKKKETKEEEEMLKKAMELSEEEMMRKAIEASEKEQLGMVTYETWLDGEMDVFVEKGKNEEDEEDEEDKDDDKTTTTTKIKTKTKRAAAANKKRKRTETKGQGEQPDAEQELLRQAIAASINEF</sequence>
<dbReference type="FunFam" id="3.30.40.10:FF:000019">
    <property type="entry name" value="RBR-type E3 ubiquitin transferase"/>
    <property type="match status" value="1"/>
</dbReference>
<dbReference type="Pfam" id="PF19422">
    <property type="entry name" value="Ariadne"/>
    <property type="match status" value="1"/>
</dbReference>
<feature type="compositionally biased region" description="Basic and acidic residues" evidence="10">
    <location>
        <begin position="556"/>
        <end position="589"/>
    </location>
</feature>
<evidence type="ECO:0000256" key="2">
    <source>
        <dbReference type="ARBA" id="ARBA00012251"/>
    </source>
</evidence>
<dbReference type="GeneID" id="14918691"/>
<feature type="domain" description="RING-type" evidence="12">
    <location>
        <begin position="154"/>
        <end position="366"/>
    </location>
</feature>
<keyword evidence="6 9" id="KW-0863">Zinc-finger</keyword>
<dbReference type="OrthoDB" id="10009520at2759"/>
<dbReference type="InterPro" id="IPR003903">
    <property type="entry name" value="UIM_dom"/>
</dbReference>
<dbReference type="InterPro" id="IPR044066">
    <property type="entry name" value="TRIAD_supradom"/>
</dbReference>
<dbReference type="InterPro" id="IPR001841">
    <property type="entry name" value="Znf_RING"/>
</dbReference>
<dbReference type="KEGG" id="acan:ACA1_206330"/>
<feature type="region of interest" description="Disordered" evidence="10">
    <location>
        <begin position="697"/>
        <end position="768"/>
    </location>
</feature>
<evidence type="ECO:0000256" key="10">
    <source>
        <dbReference type="SAM" id="MobiDB-lite"/>
    </source>
</evidence>
<keyword evidence="5" id="KW-0677">Repeat</keyword>
<keyword evidence="14" id="KW-1185">Reference proteome</keyword>
<dbReference type="Gene3D" id="1.20.120.1750">
    <property type="match status" value="1"/>
</dbReference>
<dbReference type="SMART" id="SM00647">
    <property type="entry name" value="IBR"/>
    <property type="match status" value="2"/>
</dbReference>
<evidence type="ECO:0000256" key="3">
    <source>
        <dbReference type="ARBA" id="ARBA00022679"/>
    </source>
</evidence>
<dbReference type="PROSITE" id="PS50089">
    <property type="entry name" value="ZF_RING_2"/>
    <property type="match status" value="1"/>
</dbReference>
<dbReference type="GO" id="GO:0016567">
    <property type="term" value="P:protein ubiquitination"/>
    <property type="evidence" value="ECO:0007669"/>
    <property type="project" value="InterPro"/>
</dbReference>
<dbReference type="InterPro" id="IPR017907">
    <property type="entry name" value="Znf_RING_CS"/>
</dbReference>
<dbReference type="PROSITE" id="PS51873">
    <property type="entry name" value="TRIAD"/>
    <property type="match status" value="1"/>
</dbReference>
<feature type="compositionally biased region" description="Basic residues" evidence="10">
    <location>
        <begin position="724"/>
        <end position="741"/>
    </location>
</feature>
<feature type="region of interest" description="Disordered" evidence="10">
    <location>
        <begin position="1"/>
        <end position="47"/>
    </location>
</feature>
<evidence type="ECO:0000259" key="12">
    <source>
        <dbReference type="PROSITE" id="PS51873"/>
    </source>
</evidence>
<accession>L8H0J7</accession>
<feature type="region of interest" description="Disordered" evidence="10">
    <location>
        <begin position="554"/>
        <end position="592"/>
    </location>
</feature>
<keyword evidence="8" id="KW-0862">Zinc</keyword>
<dbReference type="Proteomes" id="UP000011083">
    <property type="component" value="Unassembled WGS sequence"/>
</dbReference>
<proteinExistence type="predicted"/>
<dbReference type="EC" id="2.3.2.31" evidence="2"/>
<dbReference type="Pfam" id="PF22191">
    <property type="entry name" value="IBR_1"/>
    <property type="match status" value="1"/>
</dbReference>
<dbReference type="RefSeq" id="XP_004339912.1">
    <property type="nucleotide sequence ID" value="XM_004339864.1"/>
</dbReference>
<dbReference type="InterPro" id="IPR048962">
    <property type="entry name" value="ARIH1-like_UBL"/>
</dbReference>
<feature type="compositionally biased region" description="Acidic residues" evidence="10">
    <location>
        <begin position="704"/>
        <end position="714"/>
    </location>
</feature>
<dbReference type="GO" id="GO:0061630">
    <property type="term" value="F:ubiquitin protein ligase activity"/>
    <property type="evidence" value="ECO:0007669"/>
    <property type="project" value="UniProtKB-EC"/>
</dbReference>
<reference evidence="13 14" key="1">
    <citation type="journal article" date="2013" name="Genome Biol.">
        <title>Genome of Acanthamoeba castellanii highlights extensive lateral gene transfer and early evolution of tyrosine kinase signaling.</title>
        <authorList>
            <person name="Clarke M."/>
            <person name="Lohan A.J."/>
            <person name="Liu B."/>
            <person name="Lagkouvardos I."/>
            <person name="Roy S."/>
            <person name="Zafar N."/>
            <person name="Bertelli C."/>
            <person name="Schilde C."/>
            <person name="Kianianmomeni A."/>
            <person name="Burglin T.R."/>
            <person name="Frech C."/>
            <person name="Turcotte B."/>
            <person name="Kopec K.O."/>
            <person name="Synnott J.M."/>
            <person name="Choo C."/>
            <person name="Paponov I."/>
            <person name="Finkler A."/>
            <person name="Soon Heng Tan C."/>
            <person name="Hutchins A.P."/>
            <person name="Weinmeier T."/>
            <person name="Rattei T."/>
            <person name="Chu J.S."/>
            <person name="Gimenez G."/>
            <person name="Irimia M."/>
            <person name="Rigden D.J."/>
            <person name="Fitzpatrick D.A."/>
            <person name="Lorenzo-Morales J."/>
            <person name="Bateman A."/>
            <person name="Chiu C.H."/>
            <person name="Tang P."/>
            <person name="Hegemann P."/>
            <person name="Fromm H."/>
            <person name="Raoult D."/>
            <person name="Greub G."/>
            <person name="Miranda-Saavedra D."/>
            <person name="Chen N."/>
            <person name="Nash P."/>
            <person name="Ginger M.L."/>
            <person name="Horn M."/>
            <person name="Schaap P."/>
            <person name="Caler L."/>
            <person name="Loftus B."/>
        </authorList>
    </citation>
    <scope>NUCLEOTIDE SEQUENCE [LARGE SCALE GENOMIC DNA]</scope>
    <source>
        <strain evidence="13 14">Neff</strain>
    </source>
</reference>